<organism evidence="1 2">
    <name type="scientific">Aeromicrobium panaciterrae</name>
    <dbReference type="NCBI Taxonomy" id="363861"/>
    <lineage>
        <taxon>Bacteria</taxon>
        <taxon>Bacillati</taxon>
        <taxon>Actinomycetota</taxon>
        <taxon>Actinomycetes</taxon>
        <taxon>Propionibacteriales</taxon>
        <taxon>Nocardioidaceae</taxon>
        <taxon>Aeromicrobium</taxon>
    </lineage>
</organism>
<reference evidence="1 2" key="1">
    <citation type="submission" date="2023-07" db="EMBL/GenBank/DDBJ databases">
        <title>Sorghum-associated microbial communities from plants grown in Nebraska, USA.</title>
        <authorList>
            <person name="Schachtman D."/>
        </authorList>
    </citation>
    <scope>NUCLEOTIDE SEQUENCE [LARGE SCALE GENOMIC DNA]</scope>
    <source>
        <strain evidence="1 2">BE248</strain>
    </source>
</reference>
<protein>
    <submittedName>
        <fullName evidence="1">Uncharacterized protein</fullName>
    </submittedName>
</protein>
<name>A0ABU1UJB5_9ACTN</name>
<sequence length="69" mass="7897">MRPNLLGPSHRWTFAREIVKNIFKKRRQLQVASEGRNQGHLWLPLLSGGEKISQEATLPAPLRKTLEVP</sequence>
<accession>A0ABU1UJB5</accession>
<gene>
    <name evidence="1" type="ORF">J2X11_000117</name>
</gene>
<keyword evidence="2" id="KW-1185">Reference proteome</keyword>
<evidence type="ECO:0000313" key="1">
    <source>
        <dbReference type="EMBL" id="MDR7085278.1"/>
    </source>
</evidence>
<evidence type="ECO:0000313" key="2">
    <source>
        <dbReference type="Proteomes" id="UP001257739"/>
    </source>
</evidence>
<proteinExistence type="predicted"/>
<dbReference type="Proteomes" id="UP001257739">
    <property type="component" value="Unassembled WGS sequence"/>
</dbReference>
<dbReference type="EMBL" id="JAVDWH010000001">
    <property type="protein sequence ID" value="MDR7085278.1"/>
    <property type="molecule type" value="Genomic_DNA"/>
</dbReference>
<comment type="caution">
    <text evidence="1">The sequence shown here is derived from an EMBL/GenBank/DDBJ whole genome shotgun (WGS) entry which is preliminary data.</text>
</comment>